<evidence type="ECO:0000313" key="14">
    <source>
        <dbReference type="EMBL" id="MFD0705146.1"/>
    </source>
</evidence>
<name>A0ABW2Y5X4_9BIFI</name>
<dbReference type="Pfam" id="PF00520">
    <property type="entry name" value="Ion_trans"/>
    <property type="match status" value="1"/>
</dbReference>
<dbReference type="Gene3D" id="1.10.287.70">
    <property type="match status" value="1"/>
</dbReference>
<evidence type="ECO:0000259" key="13">
    <source>
        <dbReference type="Pfam" id="PF00520"/>
    </source>
</evidence>
<dbReference type="InterPro" id="IPR005821">
    <property type="entry name" value="Ion_trans_dom"/>
</dbReference>
<keyword evidence="15" id="KW-1185">Reference proteome</keyword>
<sequence>MNRLQLYYFIEPDADQDVSLYDRVMLVIIILSLVPLMAKGSVPEWMHWLDKGATVVFVVDYILHWACADLGESEQKRGWMSFVRYPFRLQSIVDLLSILPGFTPINHGLRIFRLFRLLRIVRGLMIFKNIRRRRSVDLLVQAFKKQRESLVIVFMVAIAYIFIAALVVFNVEPQTFRTFFDALYWATVSLTTVGYGDIYPITTIGRLFTMVSSIMGIAIIALPSSILTADLMLILNDSDDDESNDVQLPAHTAGHVVMESVHRQVKNMNDDEVALLLQEIRERKNNAINAERDAQ</sequence>
<dbReference type="PANTHER" id="PTHR11537">
    <property type="entry name" value="VOLTAGE-GATED POTASSIUM CHANNEL"/>
    <property type="match status" value="1"/>
</dbReference>
<evidence type="ECO:0000256" key="2">
    <source>
        <dbReference type="ARBA" id="ARBA00022448"/>
    </source>
</evidence>
<evidence type="ECO:0000256" key="7">
    <source>
        <dbReference type="ARBA" id="ARBA00022958"/>
    </source>
</evidence>
<feature type="transmembrane region" description="Helical" evidence="12">
    <location>
        <begin position="183"/>
        <end position="202"/>
    </location>
</feature>
<evidence type="ECO:0000256" key="10">
    <source>
        <dbReference type="ARBA" id="ARBA00023136"/>
    </source>
</evidence>
<keyword evidence="5" id="KW-0631">Potassium channel</keyword>
<accession>A0ABW2Y5X4</accession>
<keyword evidence="3" id="KW-0633">Potassium transport</keyword>
<dbReference type="PANTHER" id="PTHR11537:SF254">
    <property type="entry name" value="POTASSIUM VOLTAGE-GATED CHANNEL PROTEIN SHAB"/>
    <property type="match status" value="1"/>
</dbReference>
<evidence type="ECO:0000256" key="12">
    <source>
        <dbReference type="SAM" id="Phobius"/>
    </source>
</evidence>
<comment type="caution">
    <text evidence="14">The sequence shown here is derived from an EMBL/GenBank/DDBJ whole genome shotgun (WGS) entry which is preliminary data.</text>
</comment>
<evidence type="ECO:0000256" key="3">
    <source>
        <dbReference type="ARBA" id="ARBA00022538"/>
    </source>
</evidence>
<keyword evidence="4 12" id="KW-0812">Transmembrane</keyword>
<keyword evidence="11 14" id="KW-0407">Ion channel</keyword>
<gene>
    <name evidence="14" type="ORF">ACFQY8_05235</name>
</gene>
<dbReference type="GO" id="GO:0034220">
    <property type="term" value="P:monoatomic ion transmembrane transport"/>
    <property type="evidence" value="ECO:0007669"/>
    <property type="project" value="UniProtKB-KW"/>
</dbReference>
<feature type="domain" description="Ion transport" evidence="13">
    <location>
        <begin position="20"/>
        <end position="228"/>
    </location>
</feature>
<dbReference type="RefSeq" id="WP_377938841.1">
    <property type="nucleotide sequence ID" value="NZ_JBHTHQ010000021.1"/>
</dbReference>
<evidence type="ECO:0000256" key="4">
    <source>
        <dbReference type="ARBA" id="ARBA00022692"/>
    </source>
</evidence>
<keyword evidence="6" id="KW-0851">Voltage-gated channel</keyword>
<dbReference type="SUPFAM" id="SSF81324">
    <property type="entry name" value="Voltage-gated potassium channels"/>
    <property type="match status" value="1"/>
</dbReference>
<dbReference type="EMBL" id="JBHTHQ010000021">
    <property type="protein sequence ID" value="MFD0705146.1"/>
    <property type="molecule type" value="Genomic_DNA"/>
</dbReference>
<dbReference type="InterPro" id="IPR027359">
    <property type="entry name" value="Volt_channel_dom_sf"/>
</dbReference>
<keyword evidence="2" id="KW-0813">Transport</keyword>
<evidence type="ECO:0000313" key="15">
    <source>
        <dbReference type="Proteomes" id="UP001597036"/>
    </source>
</evidence>
<evidence type="ECO:0000256" key="5">
    <source>
        <dbReference type="ARBA" id="ARBA00022826"/>
    </source>
</evidence>
<protein>
    <submittedName>
        <fullName evidence="14">Potassium channel family protein</fullName>
    </submittedName>
</protein>
<reference evidence="15" key="1">
    <citation type="journal article" date="2019" name="Int. J. Syst. Evol. Microbiol.">
        <title>The Global Catalogue of Microorganisms (GCM) 10K type strain sequencing project: providing services to taxonomists for standard genome sequencing and annotation.</title>
        <authorList>
            <consortium name="The Broad Institute Genomics Platform"/>
            <consortium name="The Broad Institute Genome Sequencing Center for Infectious Disease"/>
            <person name="Wu L."/>
            <person name="Ma J."/>
        </authorList>
    </citation>
    <scope>NUCLEOTIDE SEQUENCE [LARGE SCALE GENOMIC DNA]</scope>
    <source>
        <strain evidence="15">CCM 8604</strain>
    </source>
</reference>
<evidence type="ECO:0000256" key="8">
    <source>
        <dbReference type="ARBA" id="ARBA00022989"/>
    </source>
</evidence>
<organism evidence="14 15">
    <name type="scientific">Alloscardovia venturai</name>
    <dbReference type="NCBI Taxonomy" id="1769421"/>
    <lineage>
        <taxon>Bacteria</taxon>
        <taxon>Bacillati</taxon>
        <taxon>Actinomycetota</taxon>
        <taxon>Actinomycetes</taxon>
        <taxon>Bifidobacteriales</taxon>
        <taxon>Bifidobacteriaceae</taxon>
        <taxon>Alloscardovia</taxon>
    </lineage>
</organism>
<feature type="transmembrane region" description="Helical" evidence="12">
    <location>
        <begin position="20"/>
        <end position="38"/>
    </location>
</feature>
<keyword evidence="10 12" id="KW-0472">Membrane</keyword>
<evidence type="ECO:0000256" key="9">
    <source>
        <dbReference type="ARBA" id="ARBA00023065"/>
    </source>
</evidence>
<keyword evidence="7" id="KW-0630">Potassium</keyword>
<dbReference type="InterPro" id="IPR028325">
    <property type="entry name" value="VG_K_chnl"/>
</dbReference>
<evidence type="ECO:0000256" key="11">
    <source>
        <dbReference type="ARBA" id="ARBA00023303"/>
    </source>
</evidence>
<keyword evidence="9" id="KW-0406">Ion transport</keyword>
<comment type="subcellular location">
    <subcellularLocation>
        <location evidence="1">Membrane</location>
        <topology evidence="1">Multi-pass membrane protein</topology>
    </subcellularLocation>
</comment>
<feature type="transmembrane region" description="Helical" evidence="12">
    <location>
        <begin position="150"/>
        <end position="171"/>
    </location>
</feature>
<evidence type="ECO:0000256" key="6">
    <source>
        <dbReference type="ARBA" id="ARBA00022882"/>
    </source>
</evidence>
<dbReference type="PRINTS" id="PR00169">
    <property type="entry name" value="KCHANNEL"/>
</dbReference>
<evidence type="ECO:0000256" key="1">
    <source>
        <dbReference type="ARBA" id="ARBA00004141"/>
    </source>
</evidence>
<feature type="transmembrane region" description="Helical" evidence="12">
    <location>
        <begin position="214"/>
        <end position="235"/>
    </location>
</feature>
<dbReference type="Gene3D" id="1.20.120.350">
    <property type="entry name" value="Voltage-gated potassium channels. Chain C"/>
    <property type="match status" value="1"/>
</dbReference>
<keyword evidence="8 12" id="KW-1133">Transmembrane helix</keyword>
<proteinExistence type="predicted"/>
<dbReference type="Proteomes" id="UP001597036">
    <property type="component" value="Unassembled WGS sequence"/>
</dbReference>